<dbReference type="InterPro" id="IPR000504">
    <property type="entry name" value="RRM_dom"/>
</dbReference>
<evidence type="ECO:0000259" key="5">
    <source>
        <dbReference type="PROSITE" id="PS50177"/>
    </source>
</evidence>
<feature type="compositionally biased region" description="Basic and acidic residues" evidence="3">
    <location>
        <begin position="468"/>
        <end position="507"/>
    </location>
</feature>
<dbReference type="PROSITE" id="PS50177">
    <property type="entry name" value="NTF2_DOMAIN"/>
    <property type="match status" value="1"/>
</dbReference>
<feature type="domain" description="RRM" evidence="4">
    <location>
        <begin position="345"/>
        <end position="421"/>
    </location>
</feature>
<reference evidence="7" key="2">
    <citation type="submission" date="2025-04" db="UniProtKB">
        <authorList>
            <consortium name="RefSeq"/>
        </authorList>
    </citation>
    <scope>IDENTIFICATION</scope>
    <source>
        <tissue evidence="7 8">Leaves</tissue>
    </source>
</reference>
<protein>
    <submittedName>
        <fullName evidence="7">G3BP-like protein</fullName>
    </submittedName>
    <submittedName>
        <fullName evidence="8">Nuclear transport factor 2</fullName>
    </submittedName>
</protein>
<dbReference type="InterPro" id="IPR035979">
    <property type="entry name" value="RBD_domain_sf"/>
</dbReference>
<dbReference type="Gene3D" id="3.10.450.50">
    <property type="match status" value="1"/>
</dbReference>
<organism evidence="6 7">
    <name type="scientific">Coffea arabica</name>
    <name type="common">Arabian coffee</name>
    <dbReference type="NCBI Taxonomy" id="13443"/>
    <lineage>
        <taxon>Eukaryota</taxon>
        <taxon>Viridiplantae</taxon>
        <taxon>Streptophyta</taxon>
        <taxon>Embryophyta</taxon>
        <taxon>Tracheophyta</taxon>
        <taxon>Spermatophyta</taxon>
        <taxon>Magnoliopsida</taxon>
        <taxon>eudicotyledons</taxon>
        <taxon>Gunneridae</taxon>
        <taxon>Pentapetalae</taxon>
        <taxon>asterids</taxon>
        <taxon>lamiids</taxon>
        <taxon>Gentianales</taxon>
        <taxon>Rubiaceae</taxon>
        <taxon>Ixoroideae</taxon>
        <taxon>Gardenieae complex</taxon>
        <taxon>Bertiereae - Coffeeae clade</taxon>
        <taxon>Coffeeae</taxon>
        <taxon>Coffea</taxon>
    </lineage>
</organism>
<dbReference type="InterPro" id="IPR002075">
    <property type="entry name" value="NTF2_dom"/>
</dbReference>
<dbReference type="PANTHER" id="PTHR10693:SF52">
    <property type="entry name" value="RAS GTPASE-ACTIVATING BINDING-LIKE PROTEIN"/>
    <property type="match status" value="1"/>
</dbReference>
<dbReference type="AlphaFoldDB" id="A0A6P6UY41"/>
<dbReference type="SUPFAM" id="SSF54928">
    <property type="entry name" value="RNA-binding domain, RBD"/>
    <property type="match status" value="1"/>
</dbReference>
<feature type="region of interest" description="Disordered" evidence="3">
    <location>
        <begin position="136"/>
        <end position="170"/>
    </location>
</feature>
<dbReference type="GO" id="GO:0003729">
    <property type="term" value="F:mRNA binding"/>
    <property type="evidence" value="ECO:0007669"/>
    <property type="project" value="TreeGrafter"/>
</dbReference>
<dbReference type="Proteomes" id="UP001652660">
    <property type="component" value="Chromosome 11c"/>
</dbReference>
<dbReference type="SMART" id="SM00360">
    <property type="entry name" value="RRM"/>
    <property type="match status" value="1"/>
</dbReference>
<dbReference type="GeneID" id="113715435"/>
<evidence type="ECO:0000256" key="1">
    <source>
        <dbReference type="ARBA" id="ARBA00022884"/>
    </source>
</evidence>
<dbReference type="SUPFAM" id="SSF54427">
    <property type="entry name" value="NTF2-like"/>
    <property type="match status" value="1"/>
</dbReference>
<sequence length="507" mass="54590">MGTAVSEGSSPVEVPQAQLVAKYFVSYYYSLLHKSPERLFRFYKDGSMADWPLTSETTLKGINDMIMSSDYKGCSAEIIDVRAQDSRKGIVVAVKGFFEKERVRKSFYQWFFLAPQETGYFVLNDILFVDGDSNENVTSTPISSDPEPADVPTQSKPAGTSTCPDAMGNAKTASNVTDTAAEITTTTKQSIDNAETVSNATDPAAEVTAKQSTDNAETVVSNATDTAPEVSKQSIENAGTVSNVSDTAAGVTKQSNTPSQNVKDERPRISYASVVAKESKRASPADNSGYKIVRVAPTANQQSSASSPSKSKSVMQEHPPPIFSSIEIKYTNNDSSVCGEAVISKSIHVQNLPPDVTKNELADAVKKFGRIRQGGVQLRIYEDGFCFGFVDFNSPESAKAAVEAQNVTLRGYVARISYKKSPNRAGNGTTRAASGGNFKGQENGEYEDGNEAVGVGWARGRGFNGESVSRDGRAHNSQGRNERGKSEDANQRNDRRNKRADGESGSK</sequence>
<dbReference type="CDD" id="cd00590">
    <property type="entry name" value="RRM_SF"/>
    <property type="match status" value="1"/>
</dbReference>
<feature type="compositionally biased region" description="Low complexity" evidence="3">
    <location>
        <begin position="303"/>
        <end position="313"/>
    </location>
</feature>
<dbReference type="RefSeq" id="XP_071927170.1">
    <property type="nucleotide sequence ID" value="XM_072071069.1"/>
</dbReference>
<dbReference type="PANTHER" id="PTHR10693">
    <property type="entry name" value="RAS GTPASE-ACTIVATING PROTEIN-BINDING PROTEIN"/>
    <property type="match status" value="1"/>
</dbReference>
<feature type="region of interest" description="Disordered" evidence="3">
    <location>
        <begin position="420"/>
        <end position="507"/>
    </location>
</feature>
<reference evidence="6" key="1">
    <citation type="journal article" date="2025" name="Foods">
        <title>Unveiling the Microbial Signatures of Arabica Coffee Cherries: Insights into Ripeness Specific Diversity, Functional Traits, and Implications for Quality and Safety.</title>
        <authorList>
            <consortium name="RefSeq"/>
            <person name="Tenea G.N."/>
            <person name="Cifuentes V."/>
            <person name="Reyes P."/>
            <person name="Cevallos-Vallejos M."/>
        </authorList>
    </citation>
    <scope>NUCLEOTIDE SEQUENCE [LARGE SCALE GENOMIC DNA]</scope>
</reference>
<dbReference type="CDD" id="cd00780">
    <property type="entry name" value="NTF2"/>
    <property type="match status" value="1"/>
</dbReference>
<proteinExistence type="predicted"/>
<name>A0A6P6UY41_COFAR</name>
<feature type="compositionally biased region" description="Polar residues" evidence="3">
    <location>
        <begin position="249"/>
        <end position="261"/>
    </location>
</feature>
<dbReference type="Pfam" id="PF00076">
    <property type="entry name" value="RRM_1"/>
    <property type="match status" value="1"/>
</dbReference>
<feature type="compositionally biased region" description="Polar residues" evidence="3">
    <location>
        <begin position="152"/>
        <end position="163"/>
    </location>
</feature>
<dbReference type="InterPro" id="IPR032710">
    <property type="entry name" value="NTF2-like_dom_sf"/>
</dbReference>
<evidence type="ECO:0000313" key="6">
    <source>
        <dbReference type="Proteomes" id="UP001652660"/>
    </source>
</evidence>
<dbReference type="OrthoDB" id="339151at2759"/>
<keyword evidence="6" id="KW-1185">Reference proteome</keyword>
<dbReference type="RefSeq" id="XP_027095435.1">
    <property type="nucleotide sequence ID" value="XM_027239634.1"/>
</dbReference>
<evidence type="ECO:0000256" key="3">
    <source>
        <dbReference type="SAM" id="MobiDB-lite"/>
    </source>
</evidence>
<feature type="region of interest" description="Disordered" evidence="3">
    <location>
        <begin position="249"/>
        <end position="268"/>
    </location>
</feature>
<dbReference type="PROSITE" id="PS50102">
    <property type="entry name" value="RRM"/>
    <property type="match status" value="1"/>
</dbReference>
<dbReference type="Pfam" id="PF02136">
    <property type="entry name" value="NTF2"/>
    <property type="match status" value="1"/>
</dbReference>
<gene>
    <name evidence="7 8" type="primary">LOC113715435</name>
</gene>
<keyword evidence="1 2" id="KW-0694">RNA-binding</keyword>
<dbReference type="Gene3D" id="3.30.70.330">
    <property type="match status" value="1"/>
</dbReference>
<dbReference type="InterPro" id="IPR012677">
    <property type="entry name" value="Nucleotide-bd_a/b_plait_sf"/>
</dbReference>
<evidence type="ECO:0000313" key="7">
    <source>
        <dbReference type="RefSeq" id="XP_027095435.1"/>
    </source>
</evidence>
<evidence type="ECO:0000313" key="8">
    <source>
        <dbReference type="RefSeq" id="XP_071927170.1"/>
    </source>
</evidence>
<dbReference type="GO" id="GO:0005829">
    <property type="term" value="C:cytosol"/>
    <property type="evidence" value="ECO:0007669"/>
    <property type="project" value="TreeGrafter"/>
</dbReference>
<evidence type="ECO:0000259" key="4">
    <source>
        <dbReference type="PROSITE" id="PS50102"/>
    </source>
</evidence>
<dbReference type="GO" id="GO:1990904">
    <property type="term" value="C:ribonucleoprotein complex"/>
    <property type="evidence" value="ECO:0007669"/>
    <property type="project" value="TreeGrafter"/>
</dbReference>
<dbReference type="InterPro" id="IPR039539">
    <property type="entry name" value="Ras_GTPase_bind_prot"/>
</dbReference>
<evidence type="ECO:0000256" key="2">
    <source>
        <dbReference type="PROSITE-ProRule" id="PRU00176"/>
    </source>
</evidence>
<accession>A0A6P6UY41</accession>
<feature type="domain" description="NTF2" evidence="5">
    <location>
        <begin position="20"/>
        <end position="129"/>
    </location>
</feature>
<feature type="region of interest" description="Disordered" evidence="3">
    <location>
        <begin position="297"/>
        <end position="318"/>
    </location>
</feature>
<dbReference type="InterPro" id="IPR018222">
    <property type="entry name" value="Nuclear_transport_factor_2_euk"/>
</dbReference>